<dbReference type="GO" id="GO:0005739">
    <property type="term" value="C:mitochondrion"/>
    <property type="evidence" value="ECO:0007669"/>
    <property type="project" value="UniProtKB-SubCell"/>
</dbReference>
<dbReference type="InterPro" id="IPR011990">
    <property type="entry name" value="TPR-like_helical_dom_sf"/>
</dbReference>
<dbReference type="InterPro" id="IPR002885">
    <property type="entry name" value="PPR_rpt"/>
</dbReference>
<proteinExistence type="inferred from homology"/>
<evidence type="ECO:0000256" key="5">
    <source>
        <dbReference type="ARBA" id="ARBA00023128"/>
    </source>
</evidence>
<dbReference type="NCBIfam" id="TIGR00756">
    <property type="entry name" value="PPR"/>
    <property type="match status" value="1"/>
</dbReference>
<keyword evidence="8" id="KW-1185">Reference proteome</keyword>
<comment type="subcellular location">
    <subcellularLocation>
        <location evidence="1">Mitochondrion</location>
    </subcellularLocation>
</comment>
<keyword evidence="5" id="KW-0496">Mitochondrion</keyword>
<dbReference type="GO" id="GO:0003729">
    <property type="term" value="F:mRNA binding"/>
    <property type="evidence" value="ECO:0007669"/>
    <property type="project" value="UniProtKB-ARBA"/>
</dbReference>
<dbReference type="Pfam" id="PF13041">
    <property type="entry name" value="PPR_2"/>
    <property type="match status" value="1"/>
</dbReference>
<evidence type="ECO:0000313" key="7">
    <source>
        <dbReference type="EMBL" id="KAF5189530.1"/>
    </source>
</evidence>
<protein>
    <submittedName>
        <fullName evidence="7">Pentatricopeptide repeat-containing protein</fullName>
    </submittedName>
</protein>
<dbReference type="OrthoDB" id="1717827at2759"/>
<dbReference type="Gene3D" id="1.25.40.10">
    <property type="entry name" value="Tetratricopeptide repeat domain"/>
    <property type="match status" value="3"/>
</dbReference>
<feature type="repeat" description="PPR" evidence="6">
    <location>
        <begin position="137"/>
        <end position="171"/>
    </location>
</feature>
<dbReference type="PANTHER" id="PTHR45717">
    <property type="entry name" value="OS12G0527900 PROTEIN"/>
    <property type="match status" value="1"/>
</dbReference>
<gene>
    <name evidence="7" type="ORF">FRX31_020888</name>
</gene>
<dbReference type="Proteomes" id="UP000554482">
    <property type="component" value="Unassembled WGS sequence"/>
</dbReference>
<evidence type="ECO:0000256" key="1">
    <source>
        <dbReference type="ARBA" id="ARBA00004173"/>
    </source>
</evidence>
<evidence type="ECO:0000313" key="8">
    <source>
        <dbReference type="Proteomes" id="UP000554482"/>
    </source>
</evidence>
<dbReference type="AlphaFoldDB" id="A0A7J6VZC6"/>
<organism evidence="7 8">
    <name type="scientific">Thalictrum thalictroides</name>
    <name type="common">Rue-anemone</name>
    <name type="synonym">Anemone thalictroides</name>
    <dbReference type="NCBI Taxonomy" id="46969"/>
    <lineage>
        <taxon>Eukaryota</taxon>
        <taxon>Viridiplantae</taxon>
        <taxon>Streptophyta</taxon>
        <taxon>Embryophyta</taxon>
        <taxon>Tracheophyta</taxon>
        <taxon>Spermatophyta</taxon>
        <taxon>Magnoliopsida</taxon>
        <taxon>Ranunculales</taxon>
        <taxon>Ranunculaceae</taxon>
        <taxon>Thalictroideae</taxon>
        <taxon>Thalictrum</taxon>
    </lineage>
</organism>
<evidence type="ECO:0000256" key="3">
    <source>
        <dbReference type="ARBA" id="ARBA00022737"/>
    </source>
</evidence>
<sequence>MMMSVGGRESVGRICCLQYSTLAMESNEETRTIPLYKRLSALGKAAAESSGETVTKTLNQYVREGRVIKKYEIQNCVQQLRKYKRFHHALEVIEWMEKRGTNLSHKDFAIRIDLLLKTKGIESAEEYFKSLPATAKKVFTYGALLNCYCQNKMTEKAIALFERMCELNVVSTLAYNNLISLYLTLRQPEEVFIIVKKMKERGLLPDMFTYVFLMRSHALLKDIDGVERVLKELETEHSDMCSWTTYSNLAAIYIEASLFEKAESALVKFEKNIMPRDRSAYRYLISLYAGCSNLSEVHRVWKSLKSAFPTTTNLDYLVTLQALAKLDSFHVLLRCFEDWVSSSTSYDMRIANVMISALLRQDMVEEASNICEDSIKRGSGPNFKTQELFLDYYIRNVQWDLAFSCMEATVSKVKNNEWKPNEEKVSAFLKHFEKTKDIARAEEFCKMLKKLNCLDLKAYRLLLCTYVAAKEKEPGMRKRLESDEIEMNTEIEELLRRVS</sequence>
<dbReference type="SUPFAM" id="SSF48452">
    <property type="entry name" value="TPR-like"/>
    <property type="match status" value="1"/>
</dbReference>
<evidence type="ECO:0000256" key="2">
    <source>
        <dbReference type="ARBA" id="ARBA00007626"/>
    </source>
</evidence>
<comment type="caution">
    <text evidence="7">The sequence shown here is derived from an EMBL/GenBank/DDBJ whole genome shotgun (WGS) entry which is preliminary data.</text>
</comment>
<dbReference type="FunFam" id="1.25.40.10:FF:000385">
    <property type="entry name" value="Pentatricopeptide repeat-containing protein mitochondrial"/>
    <property type="match status" value="1"/>
</dbReference>
<dbReference type="EMBL" id="JABWDY010025338">
    <property type="protein sequence ID" value="KAF5189530.1"/>
    <property type="molecule type" value="Genomic_DNA"/>
</dbReference>
<accession>A0A7J6VZC6</accession>
<name>A0A7J6VZC6_THATH</name>
<reference evidence="7 8" key="1">
    <citation type="submission" date="2020-06" db="EMBL/GenBank/DDBJ databases">
        <title>Transcriptomic and genomic resources for Thalictrum thalictroides and T. hernandezii: Facilitating candidate gene discovery in an emerging model plant lineage.</title>
        <authorList>
            <person name="Arias T."/>
            <person name="Riano-Pachon D.M."/>
            <person name="Di Stilio V.S."/>
        </authorList>
    </citation>
    <scope>NUCLEOTIDE SEQUENCE [LARGE SCALE GENOMIC DNA]</scope>
    <source>
        <strain evidence="8">cv. WT478/WT964</strain>
        <tissue evidence="7">Leaves</tissue>
    </source>
</reference>
<keyword evidence="4" id="KW-0809">Transit peptide</keyword>
<evidence type="ECO:0000256" key="4">
    <source>
        <dbReference type="ARBA" id="ARBA00022946"/>
    </source>
</evidence>
<comment type="similarity">
    <text evidence="2">Belongs to the PPR family. P subfamily.</text>
</comment>
<evidence type="ECO:0000256" key="6">
    <source>
        <dbReference type="PROSITE-ProRule" id="PRU00708"/>
    </source>
</evidence>
<dbReference type="PANTHER" id="PTHR45717:SF8">
    <property type="entry name" value="OS01G0301000 PROTEIN"/>
    <property type="match status" value="1"/>
</dbReference>
<dbReference type="Pfam" id="PF01535">
    <property type="entry name" value="PPR"/>
    <property type="match status" value="2"/>
</dbReference>
<dbReference type="PROSITE" id="PS51375">
    <property type="entry name" value="PPR"/>
    <property type="match status" value="1"/>
</dbReference>
<keyword evidence="3" id="KW-0677">Repeat</keyword>